<evidence type="ECO:0000256" key="4">
    <source>
        <dbReference type="ARBA" id="ARBA00022917"/>
    </source>
</evidence>
<evidence type="ECO:0000256" key="2">
    <source>
        <dbReference type="ARBA" id="ARBA00022741"/>
    </source>
</evidence>
<dbReference type="NCBIfam" id="TIGR00231">
    <property type="entry name" value="small_GTP"/>
    <property type="match status" value="1"/>
</dbReference>
<keyword evidence="3 9" id="KW-0251">Elongation factor</keyword>
<dbReference type="InterPro" id="IPR000795">
    <property type="entry name" value="T_Tr_GTP-bd_dom"/>
</dbReference>
<name>S7T2B8_9BACT</name>
<evidence type="ECO:0000256" key="5">
    <source>
        <dbReference type="ARBA" id="ARBA00023134"/>
    </source>
</evidence>
<comment type="similarity">
    <text evidence="1">Belongs to the TRAFAC class translation factor GTPase superfamily. Classic translation factor GTPase family. EF-G/EF-2 subfamily.</text>
</comment>
<evidence type="ECO:0000256" key="3">
    <source>
        <dbReference type="ARBA" id="ARBA00022768"/>
    </source>
</evidence>
<dbReference type="Pfam" id="PF03764">
    <property type="entry name" value="EFG_IV"/>
    <property type="match status" value="1"/>
</dbReference>
<keyword evidence="4" id="KW-0648">Protein biosynthesis</keyword>
<dbReference type="Gene3D" id="2.40.30.10">
    <property type="entry name" value="Translation factors"/>
    <property type="match status" value="1"/>
</dbReference>
<reference evidence="9 10" key="1">
    <citation type="journal article" date="2013" name="Genome Announc.">
        <title>Draft genome sequences for three mercury-methylating, sulfate-reducing bacteria.</title>
        <authorList>
            <person name="Brown S.D."/>
            <person name="Hurt R.A.Jr."/>
            <person name="Gilmour C.C."/>
            <person name="Elias D.A."/>
        </authorList>
    </citation>
    <scope>NUCLEOTIDE SEQUENCE [LARGE SCALE GENOMIC DNA]</scope>
    <source>
        <strain evidence="9 10">DSM 16529</strain>
    </source>
</reference>
<dbReference type="InterPro" id="IPR027417">
    <property type="entry name" value="P-loop_NTPase"/>
</dbReference>
<dbReference type="CDD" id="cd01886">
    <property type="entry name" value="EF-G"/>
    <property type="match status" value="1"/>
</dbReference>
<dbReference type="Gene3D" id="3.30.70.870">
    <property type="entry name" value="Elongation Factor G (Translational Gtpase), domain 3"/>
    <property type="match status" value="1"/>
</dbReference>
<dbReference type="InterPro" id="IPR005517">
    <property type="entry name" value="Transl_elong_EFG/EF2_IV"/>
</dbReference>
<dbReference type="Proteomes" id="UP000014975">
    <property type="component" value="Unassembled WGS sequence"/>
</dbReference>
<dbReference type="Pfam" id="PF14492">
    <property type="entry name" value="EFG_III"/>
    <property type="match status" value="1"/>
</dbReference>
<evidence type="ECO:0000259" key="8">
    <source>
        <dbReference type="PROSITE" id="PS51722"/>
    </source>
</evidence>
<dbReference type="CDD" id="cd01680">
    <property type="entry name" value="EFG_like_IV"/>
    <property type="match status" value="1"/>
</dbReference>
<dbReference type="GO" id="GO:0003924">
    <property type="term" value="F:GTPase activity"/>
    <property type="evidence" value="ECO:0007669"/>
    <property type="project" value="InterPro"/>
</dbReference>
<proteinExistence type="inferred from homology"/>
<dbReference type="InterPro" id="IPR004161">
    <property type="entry name" value="EFTu-like_2"/>
</dbReference>
<dbReference type="Pfam" id="PF00009">
    <property type="entry name" value="GTP_EFTU"/>
    <property type="match status" value="1"/>
</dbReference>
<dbReference type="CDD" id="cd16262">
    <property type="entry name" value="EFG_III"/>
    <property type="match status" value="1"/>
</dbReference>
<dbReference type="FunFam" id="3.40.50.300:FF:000029">
    <property type="entry name" value="Elongation factor G"/>
    <property type="match status" value="1"/>
</dbReference>
<keyword evidence="10" id="KW-1185">Reference proteome</keyword>
<dbReference type="SUPFAM" id="SSF54211">
    <property type="entry name" value="Ribosomal protein S5 domain 2-like"/>
    <property type="match status" value="1"/>
</dbReference>
<dbReference type="OrthoDB" id="9801472at2"/>
<dbReference type="CDD" id="cd03713">
    <property type="entry name" value="EFG_mtEFG_C"/>
    <property type="match status" value="1"/>
</dbReference>
<dbReference type="AlphaFoldDB" id="S7T2B8"/>
<keyword evidence="2" id="KW-0547">Nucleotide-binding</keyword>
<dbReference type="Gene3D" id="3.40.50.300">
    <property type="entry name" value="P-loop containing nucleotide triphosphate hydrolases"/>
    <property type="match status" value="1"/>
</dbReference>
<dbReference type="InterPro" id="IPR035647">
    <property type="entry name" value="EFG_III/V"/>
</dbReference>
<organism evidence="9 10">
    <name type="scientific">Alkalidesulfovibrio alkalitolerans DSM 16529</name>
    <dbReference type="NCBI Taxonomy" id="1121439"/>
    <lineage>
        <taxon>Bacteria</taxon>
        <taxon>Pseudomonadati</taxon>
        <taxon>Thermodesulfobacteriota</taxon>
        <taxon>Desulfovibrionia</taxon>
        <taxon>Desulfovibrionales</taxon>
        <taxon>Desulfovibrionaceae</taxon>
        <taxon>Alkalidesulfovibrio</taxon>
    </lineage>
</organism>
<dbReference type="NCBIfam" id="TIGR00484">
    <property type="entry name" value="EF-G"/>
    <property type="match status" value="1"/>
</dbReference>
<dbReference type="GO" id="GO:0003746">
    <property type="term" value="F:translation elongation factor activity"/>
    <property type="evidence" value="ECO:0007669"/>
    <property type="project" value="UniProtKB-UniRule"/>
</dbReference>
<dbReference type="Gene3D" id="3.30.70.240">
    <property type="match status" value="1"/>
</dbReference>
<dbReference type="SUPFAM" id="SSF50447">
    <property type="entry name" value="Translation proteins"/>
    <property type="match status" value="1"/>
</dbReference>
<dbReference type="FunFam" id="3.30.70.870:FF:000002">
    <property type="entry name" value="Translation elongation factor 2"/>
    <property type="match status" value="1"/>
</dbReference>
<protein>
    <recommendedName>
        <fullName evidence="7">Elongation factor G</fullName>
    </recommendedName>
</protein>
<feature type="domain" description="Tr-type G" evidence="8">
    <location>
        <begin position="10"/>
        <end position="285"/>
    </location>
</feature>
<dbReference type="InterPro" id="IPR005225">
    <property type="entry name" value="Small_GTP-bd"/>
</dbReference>
<evidence type="ECO:0000256" key="7">
    <source>
        <dbReference type="NCBIfam" id="TIGR00484"/>
    </source>
</evidence>
<dbReference type="SUPFAM" id="SSF52540">
    <property type="entry name" value="P-loop containing nucleoside triphosphate hydrolases"/>
    <property type="match status" value="1"/>
</dbReference>
<accession>S7T2B8</accession>
<keyword evidence="5" id="KW-0342">GTP-binding</keyword>
<dbReference type="eggNOG" id="COG0480">
    <property type="taxonomic scope" value="Bacteria"/>
</dbReference>
<sequence length="679" mass="74574">MAKAKRDPAATLRNIGIIAHIDAGKTTLTERILYYTGRIHRMGEVHDGAATMDFMPEEQERGITISSACTHCKWGDTRINIIDTPGHVDFTIEVARSLRVLDGAVGVFCGVAGVEPQSEMVWRQSLAHHVAKLAFINKMDRPGADFEAVLTAMRERLDARPLPLTIPDGQGQEFAGVFDLLRREHLSFSAEDQGTTVIRRPLEADESEMVESVRERTLETLAEEDDAFMEMYLSGEEPPLRAINEAIRRATLAERLTPVLCGSALRNVGVQPLLDAVRDYLPSPLDVPPAHAMRPSDHSRIDLSCDPDGPLACLAFKVSMETGRKHVFLRIYSGTLSEGQEVFNSTQGMNERAARLFCMHAGRKEKIDTAQAGDIVAAAGLRFAHTGDTLCLRDNPLLLDRIETYTPVISLAIEPRNADEGDKLSEALGHFLIEDPTLSLEPDAETGQLILSGMGELHLEVVLERLHREYNLTPRAGKPQAVCQETIRKRAEFVAEFDRMLGDKAHYGSVRVSVEPRERGAGNDVIFAFAHDGWPEAMVNAVDDGLRDGLQGGVLGWPVSDVLVRVLEMQGRERGATDVGMRMAAAMALKGALREATAVLLEPLMAVEISVPGEFVGEVVSLFGQKGAKIDNMFDRPGLKVVRALAPLSHLFGFSTDLRSATQGRAGMTMRFERFDILS</sequence>
<dbReference type="Pfam" id="PF03144">
    <property type="entry name" value="GTP_EFTU_D2"/>
    <property type="match status" value="1"/>
</dbReference>
<dbReference type="InterPro" id="IPR014721">
    <property type="entry name" value="Ribsml_uS5_D2-typ_fold_subgr"/>
</dbReference>
<dbReference type="InterPro" id="IPR009000">
    <property type="entry name" value="Transl_B-barrel_sf"/>
</dbReference>
<dbReference type="PATRIC" id="fig|1121439.3.peg.2840"/>
<dbReference type="PRINTS" id="PR00315">
    <property type="entry name" value="ELONGATNFCT"/>
</dbReference>
<dbReference type="EMBL" id="ATHI01000031">
    <property type="protein sequence ID" value="EPR30731.1"/>
    <property type="molecule type" value="Genomic_DNA"/>
</dbReference>
<dbReference type="RefSeq" id="WP_020888149.1">
    <property type="nucleotide sequence ID" value="NZ_ATHI01000031.1"/>
</dbReference>
<dbReference type="GO" id="GO:0005525">
    <property type="term" value="F:GTP binding"/>
    <property type="evidence" value="ECO:0007669"/>
    <property type="project" value="UniProtKB-UniRule"/>
</dbReference>
<dbReference type="InterPro" id="IPR020568">
    <property type="entry name" value="Ribosomal_Su5_D2-typ_SF"/>
</dbReference>
<comment type="function">
    <text evidence="6">Catalyzes the GTP-dependent ribosomal translocation step during translation elongation. During this step, the ribosome changes from the pre-translocational (PRE) to the post-translocational (POST) state as the newly formed A-site-bound peptidyl-tRNA and P-site-bound deacylated tRNA move to the P and E sites, respectively. Catalyzes the coordinated movement of the two tRNA molecules, the mRNA and conformational changes in the ribosome.</text>
</comment>
<dbReference type="InterPro" id="IPR009022">
    <property type="entry name" value="EFG_III"/>
</dbReference>
<comment type="caution">
    <text evidence="9">The sequence shown here is derived from an EMBL/GenBank/DDBJ whole genome shotgun (WGS) entry which is preliminary data.</text>
</comment>
<evidence type="ECO:0000256" key="1">
    <source>
        <dbReference type="ARBA" id="ARBA00005870"/>
    </source>
</evidence>
<evidence type="ECO:0000256" key="6">
    <source>
        <dbReference type="ARBA" id="ARBA00024731"/>
    </source>
</evidence>
<dbReference type="InterPro" id="IPR041095">
    <property type="entry name" value="EFG_II"/>
</dbReference>
<dbReference type="Gene3D" id="3.30.230.10">
    <property type="match status" value="1"/>
</dbReference>
<dbReference type="InterPro" id="IPR000640">
    <property type="entry name" value="EFG_V-like"/>
</dbReference>
<dbReference type="SMART" id="SM00889">
    <property type="entry name" value="EFG_IV"/>
    <property type="match status" value="1"/>
</dbReference>
<dbReference type="SUPFAM" id="SSF54980">
    <property type="entry name" value="EF-G C-terminal domain-like"/>
    <property type="match status" value="2"/>
</dbReference>
<dbReference type="FunFam" id="3.30.70.240:FF:000001">
    <property type="entry name" value="Elongation factor G"/>
    <property type="match status" value="1"/>
</dbReference>
<dbReference type="PROSITE" id="PS51722">
    <property type="entry name" value="G_TR_2"/>
    <property type="match status" value="1"/>
</dbReference>
<dbReference type="Pfam" id="PF00679">
    <property type="entry name" value="EFG_C"/>
    <property type="match status" value="1"/>
</dbReference>
<dbReference type="InterPro" id="IPR031157">
    <property type="entry name" value="G_TR_CS"/>
</dbReference>
<dbReference type="STRING" id="1121439.dsat_1453"/>
<dbReference type="SMART" id="SM00838">
    <property type="entry name" value="EFG_C"/>
    <property type="match status" value="1"/>
</dbReference>
<dbReference type="InterPro" id="IPR035649">
    <property type="entry name" value="EFG_V"/>
</dbReference>
<gene>
    <name evidence="9" type="ORF">dsat_1453</name>
</gene>
<dbReference type="GO" id="GO:0032790">
    <property type="term" value="P:ribosome disassembly"/>
    <property type="evidence" value="ECO:0007669"/>
    <property type="project" value="TreeGrafter"/>
</dbReference>
<evidence type="ECO:0000313" key="10">
    <source>
        <dbReference type="Proteomes" id="UP000014975"/>
    </source>
</evidence>
<dbReference type="InterPro" id="IPR004540">
    <property type="entry name" value="Transl_elong_EFG/EF2"/>
</dbReference>
<evidence type="ECO:0000313" key="9">
    <source>
        <dbReference type="EMBL" id="EPR30731.1"/>
    </source>
</evidence>
<dbReference type="PANTHER" id="PTHR43261">
    <property type="entry name" value="TRANSLATION ELONGATION FACTOR G-RELATED"/>
    <property type="match status" value="1"/>
</dbReference>
<dbReference type="PROSITE" id="PS00301">
    <property type="entry name" value="G_TR_1"/>
    <property type="match status" value="1"/>
</dbReference>
<dbReference type="PANTHER" id="PTHR43261:SF1">
    <property type="entry name" value="RIBOSOME-RELEASING FACTOR 2, MITOCHONDRIAL"/>
    <property type="match status" value="1"/>
</dbReference>